<comment type="caution">
    <text evidence="3">The sequence shown here is derived from an EMBL/GenBank/DDBJ whole genome shotgun (WGS) entry which is preliminary data.</text>
</comment>
<evidence type="ECO:0000256" key="1">
    <source>
        <dbReference type="ARBA" id="ARBA00010617"/>
    </source>
</evidence>
<dbReference type="Pfam" id="PF00067">
    <property type="entry name" value="p450"/>
    <property type="match status" value="1"/>
</dbReference>
<dbReference type="GO" id="GO:0020037">
    <property type="term" value="F:heme binding"/>
    <property type="evidence" value="ECO:0007669"/>
    <property type="project" value="InterPro"/>
</dbReference>
<dbReference type="GO" id="GO:0004497">
    <property type="term" value="F:monooxygenase activity"/>
    <property type="evidence" value="ECO:0007669"/>
    <property type="project" value="UniProtKB-KW"/>
</dbReference>
<proteinExistence type="inferred from homology"/>
<organism evidence="3 4">
    <name type="scientific">Tropilaelaps mercedesae</name>
    <dbReference type="NCBI Taxonomy" id="418985"/>
    <lineage>
        <taxon>Eukaryota</taxon>
        <taxon>Metazoa</taxon>
        <taxon>Ecdysozoa</taxon>
        <taxon>Arthropoda</taxon>
        <taxon>Chelicerata</taxon>
        <taxon>Arachnida</taxon>
        <taxon>Acari</taxon>
        <taxon>Parasitiformes</taxon>
        <taxon>Mesostigmata</taxon>
        <taxon>Gamasina</taxon>
        <taxon>Dermanyssoidea</taxon>
        <taxon>Laelapidae</taxon>
        <taxon>Tropilaelaps</taxon>
    </lineage>
</organism>
<protein>
    <submittedName>
        <fullName evidence="3">Cytochrome P450 4V2-like</fullName>
    </submittedName>
</protein>
<comment type="similarity">
    <text evidence="1">Belongs to the cytochrome P450 family.</text>
</comment>
<sequence>MLTSAFHFRILEDFLPVINEQAEIFVRCLDLRVDTNFDIVPMITKCTLDIICGKCYSVLASSYL</sequence>
<evidence type="ECO:0000256" key="2">
    <source>
        <dbReference type="ARBA" id="ARBA00023033"/>
    </source>
</evidence>
<keyword evidence="4" id="KW-1185">Reference proteome</keyword>
<accession>A0A1V9XIK6</accession>
<keyword evidence="2" id="KW-0503">Monooxygenase</keyword>
<dbReference type="GO" id="GO:0005506">
    <property type="term" value="F:iron ion binding"/>
    <property type="evidence" value="ECO:0007669"/>
    <property type="project" value="InterPro"/>
</dbReference>
<dbReference type="STRING" id="418985.A0A1V9XIK6"/>
<dbReference type="InterPro" id="IPR001128">
    <property type="entry name" value="Cyt_P450"/>
</dbReference>
<reference evidence="3 4" key="1">
    <citation type="journal article" date="2017" name="Gigascience">
        <title>Draft genome of the honey bee ectoparasitic mite, Tropilaelaps mercedesae, is shaped by the parasitic life history.</title>
        <authorList>
            <person name="Dong X."/>
            <person name="Armstrong S.D."/>
            <person name="Xia D."/>
            <person name="Makepeace B.L."/>
            <person name="Darby A.C."/>
            <person name="Kadowaki T."/>
        </authorList>
    </citation>
    <scope>NUCLEOTIDE SEQUENCE [LARGE SCALE GENOMIC DNA]</scope>
    <source>
        <strain evidence="3">Wuxi-XJTLU</strain>
    </source>
</reference>
<dbReference type="EMBL" id="MNPL01010065">
    <property type="protein sequence ID" value="OQR73364.1"/>
    <property type="molecule type" value="Genomic_DNA"/>
</dbReference>
<dbReference type="SUPFAM" id="SSF48264">
    <property type="entry name" value="Cytochrome P450"/>
    <property type="match status" value="1"/>
</dbReference>
<dbReference type="AlphaFoldDB" id="A0A1V9XIK6"/>
<gene>
    <name evidence="3" type="ORF">BIW11_09780</name>
</gene>
<dbReference type="InParanoid" id="A0A1V9XIK6"/>
<evidence type="ECO:0000313" key="3">
    <source>
        <dbReference type="EMBL" id="OQR73364.1"/>
    </source>
</evidence>
<dbReference type="Gene3D" id="1.10.630.10">
    <property type="entry name" value="Cytochrome P450"/>
    <property type="match status" value="1"/>
</dbReference>
<dbReference type="OrthoDB" id="6504453at2759"/>
<dbReference type="Proteomes" id="UP000192247">
    <property type="component" value="Unassembled WGS sequence"/>
</dbReference>
<dbReference type="InterPro" id="IPR036396">
    <property type="entry name" value="Cyt_P450_sf"/>
</dbReference>
<dbReference type="GO" id="GO:0016705">
    <property type="term" value="F:oxidoreductase activity, acting on paired donors, with incorporation or reduction of molecular oxygen"/>
    <property type="evidence" value="ECO:0007669"/>
    <property type="project" value="InterPro"/>
</dbReference>
<name>A0A1V9XIK6_9ACAR</name>
<keyword evidence="2" id="KW-0560">Oxidoreductase</keyword>
<evidence type="ECO:0000313" key="4">
    <source>
        <dbReference type="Proteomes" id="UP000192247"/>
    </source>
</evidence>